<protein>
    <recommendedName>
        <fullName evidence="5">Phasin family protein</fullName>
    </recommendedName>
</protein>
<evidence type="ECO:0000313" key="3">
    <source>
        <dbReference type="Proteomes" id="UP000292307"/>
    </source>
</evidence>
<dbReference type="EMBL" id="CP036401">
    <property type="protein sequence ID" value="QBI00613.1"/>
    <property type="molecule type" value="Genomic_DNA"/>
</dbReference>
<accession>A0A411WUZ8</accession>
<reference evidence="1" key="1">
    <citation type="journal article" date="2014" name="Int. J. Syst. Evol. Microbiol.">
        <title>Complete genome sequence of Corynebacterium casei LMG S-19264T (=DSM 44701T), isolated from a smear-ripened cheese.</title>
        <authorList>
            <consortium name="US DOE Joint Genome Institute (JGI-PGF)"/>
            <person name="Walter F."/>
            <person name="Albersmeier A."/>
            <person name="Kalinowski J."/>
            <person name="Ruckert C."/>
        </authorList>
    </citation>
    <scope>NUCLEOTIDE SEQUENCE</scope>
    <source>
        <strain evidence="1">KCTC 12343</strain>
    </source>
</reference>
<dbReference type="OrthoDB" id="8757464at2"/>
<keyword evidence="3" id="KW-1185">Reference proteome</keyword>
<gene>
    <name evidence="2" type="ORF">EYF70_06875</name>
    <name evidence="1" type="ORF">GCM10007387_12630</name>
</gene>
<reference evidence="2 3" key="2">
    <citation type="submission" date="2019-02" db="EMBL/GenBank/DDBJ databases">
        <title>Draft Genome Sequences of Six Type Strains of the Genus Massilia.</title>
        <authorList>
            <person name="Miess H."/>
            <person name="Frediansyhah A."/>
            <person name="Gross H."/>
        </authorList>
    </citation>
    <scope>NUCLEOTIDE SEQUENCE [LARGE SCALE GENOMIC DNA]</scope>
    <source>
        <strain evidence="2 3">DSM 17472</strain>
    </source>
</reference>
<name>A0A411WUZ8_9BURK</name>
<proteinExistence type="predicted"/>
<organism evidence="1 4">
    <name type="scientific">Pseudoduganella albidiflava</name>
    <dbReference type="NCBI Taxonomy" id="321983"/>
    <lineage>
        <taxon>Bacteria</taxon>
        <taxon>Pseudomonadati</taxon>
        <taxon>Pseudomonadota</taxon>
        <taxon>Betaproteobacteria</taxon>
        <taxon>Burkholderiales</taxon>
        <taxon>Oxalobacteraceae</taxon>
        <taxon>Telluria group</taxon>
        <taxon>Pseudoduganella</taxon>
    </lineage>
</organism>
<evidence type="ECO:0000313" key="1">
    <source>
        <dbReference type="EMBL" id="GGY31982.1"/>
    </source>
</evidence>
<evidence type="ECO:0000313" key="4">
    <source>
        <dbReference type="Proteomes" id="UP000628442"/>
    </source>
</evidence>
<dbReference type="RefSeq" id="WP_131144745.1">
    <property type="nucleotide sequence ID" value="NZ_BMWV01000002.1"/>
</dbReference>
<sequence>MTTYPAFAPAGQGADFLNIFAQLGNAYSHSLQSTTQEIWMSSMRIVQEHAARAIANASQDCMAALARNAVDIQQRSLADIVGANQEAMTLMGSAFTNAVMAGVAAPQNYARLLSRA</sequence>
<dbReference type="Proteomes" id="UP000292307">
    <property type="component" value="Chromosome"/>
</dbReference>
<evidence type="ECO:0008006" key="5">
    <source>
        <dbReference type="Google" id="ProtNLM"/>
    </source>
</evidence>
<dbReference type="Proteomes" id="UP000628442">
    <property type="component" value="Unassembled WGS sequence"/>
</dbReference>
<dbReference type="EMBL" id="BMWV01000002">
    <property type="protein sequence ID" value="GGY31982.1"/>
    <property type="molecule type" value="Genomic_DNA"/>
</dbReference>
<reference evidence="1" key="3">
    <citation type="submission" date="2022-12" db="EMBL/GenBank/DDBJ databases">
        <authorList>
            <person name="Sun Q."/>
            <person name="Kim S."/>
        </authorList>
    </citation>
    <scope>NUCLEOTIDE SEQUENCE</scope>
    <source>
        <strain evidence="1">KCTC 12343</strain>
    </source>
</reference>
<dbReference type="AlphaFoldDB" id="A0A411WUZ8"/>
<evidence type="ECO:0000313" key="2">
    <source>
        <dbReference type="EMBL" id="QBI00613.1"/>
    </source>
</evidence>